<dbReference type="InterPro" id="IPR006073">
    <property type="entry name" value="GTP-bd"/>
</dbReference>
<evidence type="ECO:0000256" key="1">
    <source>
        <dbReference type="ARBA" id="ARBA00001946"/>
    </source>
</evidence>
<dbReference type="GO" id="GO:0005524">
    <property type="term" value="F:ATP binding"/>
    <property type="evidence" value="ECO:0007669"/>
    <property type="project" value="UniProtKB-UniRule"/>
</dbReference>
<dbReference type="InterPro" id="IPR012675">
    <property type="entry name" value="Beta-grasp_dom_sf"/>
</dbReference>
<proteinExistence type="inferred from homology"/>
<gene>
    <name evidence="6" type="primary">ychF</name>
    <name evidence="10" type="ORF">THC_0890</name>
</gene>
<dbReference type="KEGG" id="cthi:THC_0890"/>
<evidence type="ECO:0000256" key="4">
    <source>
        <dbReference type="ARBA" id="ARBA00022840"/>
    </source>
</evidence>
<evidence type="ECO:0000313" key="10">
    <source>
        <dbReference type="EMBL" id="BAU23275.1"/>
    </source>
</evidence>
<keyword evidence="2" id="KW-0479">Metal-binding</keyword>
<organism evidence="10 11">
    <name type="scientific">Caldimicrobium thiodismutans</name>
    <dbReference type="NCBI Taxonomy" id="1653476"/>
    <lineage>
        <taxon>Bacteria</taxon>
        <taxon>Pseudomonadati</taxon>
        <taxon>Thermodesulfobacteriota</taxon>
        <taxon>Thermodesulfobacteria</taxon>
        <taxon>Thermodesulfobacteriales</taxon>
        <taxon>Thermodesulfobacteriaceae</taxon>
        <taxon>Caldimicrobium</taxon>
    </lineage>
</organism>
<dbReference type="PROSITE" id="PS51710">
    <property type="entry name" value="G_OBG"/>
    <property type="match status" value="1"/>
</dbReference>
<evidence type="ECO:0000259" key="9">
    <source>
        <dbReference type="PROSITE" id="PS51880"/>
    </source>
</evidence>
<dbReference type="FunFam" id="1.10.150.300:FF:000001">
    <property type="entry name" value="Ribosome-binding ATPase YchF"/>
    <property type="match status" value="1"/>
</dbReference>
<dbReference type="GO" id="GO:0016887">
    <property type="term" value="F:ATP hydrolysis activity"/>
    <property type="evidence" value="ECO:0007669"/>
    <property type="project" value="UniProtKB-UniRule"/>
</dbReference>
<dbReference type="InterPro" id="IPR012676">
    <property type="entry name" value="TGS-like"/>
</dbReference>
<keyword evidence="4 6" id="KW-0067">ATP-binding</keyword>
<dbReference type="SUPFAM" id="SSF81271">
    <property type="entry name" value="TGS-like"/>
    <property type="match status" value="1"/>
</dbReference>
<keyword evidence="3 6" id="KW-0547">Nucleotide-binding</keyword>
<keyword evidence="11" id="KW-1185">Reference proteome</keyword>
<evidence type="ECO:0000313" key="11">
    <source>
        <dbReference type="Proteomes" id="UP000068196"/>
    </source>
</evidence>
<comment type="similarity">
    <text evidence="6">Belongs to the TRAFAC class OBG-HflX-like GTPase superfamily. OBG GTPase family. YchF/OLA1 subfamily.</text>
</comment>
<dbReference type="Gene3D" id="3.40.50.300">
    <property type="entry name" value="P-loop containing nucleotide triphosphate hydrolases"/>
    <property type="match status" value="1"/>
</dbReference>
<evidence type="ECO:0000256" key="7">
    <source>
        <dbReference type="SAM" id="Coils"/>
    </source>
</evidence>
<dbReference type="OrthoDB" id="9807318at2"/>
<dbReference type="InterPro" id="IPR027417">
    <property type="entry name" value="P-loop_NTPase"/>
</dbReference>
<dbReference type="InterPro" id="IPR041706">
    <property type="entry name" value="YchF_N"/>
</dbReference>
<evidence type="ECO:0000256" key="3">
    <source>
        <dbReference type="ARBA" id="ARBA00022741"/>
    </source>
</evidence>
<dbReference type="InterPro" id="IPR004396">
    <property type="entry name" value="ATPase_YchF/OLA1"/>
</dbReference>
<evidence type="ECO:0000256" key="6">
    <source>
        <dbReference type="HAMAP-Rule" id="MF_00944"/>
    </source>
</evidence>
<dbReference type="Gene3D" id="1.10.150.300">
    <property type="entry name" value="TGS-like domain"/>
    <property type="match status" value="1"/>
</dbReference>
<protein>
    <recommendedName>
        <fullName evidence="6">Ribosome-binding ATPase YchF</fullName>
    </recommendedName>
</protein>
<comment type="function">
    <text evidence="6">ATPase that binds to both the 70S ribosome and the 50S ribosomal subunit in a nucleotide-independent manner.</text>
</comment>
<evidence type="ECO:0000256" key="2">
    <source>
        <dbReference type="ARBA" id="ARBA00022723"/>
    </source>
</evidence>
<dbReference type="Proteomes" id="UP000068196">
    <property type="component" value="Chromosome"/>
</dbReference>
<reference evidence="11" key="2">
    <citation type="journal article" date="2016" name="Int. J. Syst. Evol. Microbiol.">
        <title>Caldimicrobium thiodismutans sp. nov., a sulfur-disproportionating bacterium isolated from a hot spring.</title>
        <authorList>
            <person name="Kojima H."/>
            <person name="Umezawa K."/>
            <person name="Fukui M."/>
        </authorList>
    </citation>
    <scope>NUCLEOTIDE SEQUENCE [LARGE SCALE GENOMIC DNA]</scope>
    <source>
        <strain evidence="11">TF1</strain>
    </source>
</reference>
<dbReference type="AlphaFoldDB" id="A0A0U4W2H1"/>
<dbReference type="PRINTS" id="PR00326">
    <property type="entry name" value="GTP1OBG"/>
</dbReference>
<dbReference type="GO" id="GO:0043023">
    <property type="term" value="F:ribosomal large subunit binding"/>
    <property type="evidence" value="ECO:0007669"/>
    <property type="project" value="UniProtKB-UniRule"/>
</dbReference>
<accession>A0A0U4W2H1</accession>
<dbReference type="EMBL" id="AP014945">
    <property type="protein sequence ID" value="BAU23275.1"/>
    <property type="molecule type" value="Genomic_DNA"/>
</dbReference>
<dbReference type="Gene3D" id="3.10.20.30">
    <property type="match status" value="1"/>
</dbReference>
<feature type="binding site" evidence="6">
    <location>
        <begin position="12"/>
        <end position="17"/>
    </location>
    <ligand>
        <name>ATP</name>
        <dbReference type="ChEBI" id="CHEBI:30616"/>
    </ligand>
</feature>
<dbReference type="CDD" id="cd04867">
    <property type="entry name" value="TGS_YchF_OLA1"/>
    <property type="match status" value="1"/>
</dbReference>
<dbReference type="NCBIfam" id="TIGR00092">
    <property type="entry name" value="redox-regulated ATPase YchF"/>
    <property type="match status" value="1"/>
</dbReference>
<dbReference type="GO" id="GO:0005737">
    <property type="term" value="C:cytoplasm"/>
    <property type="evidence" value="ECO:0007669"/>
    <property type="project" value="TreeGrafter"/>
</dbReference>
<name>A0A0U4W2H1_9BACT</name>
<dbReference type="SUPFAM" id="SSF52540">
    <property type="entry name" value="P-loop containing nucleoside triphosphate hydrolases"/>
    <property type="match status" value="1"/>
</dbReference>
<dbReference type="RefSeq" id="WP_068513901.1">
    <property type="nucleotide sequence ID" value="NZ_AP014945.1"/>
</dbReference>
<dbReference type="PANTHER" id="PTHR23305">
    <property type="entry name" value="OBG GTPASE FAMILY"/>
    <property type="match status" value="1"/>
</dbReference>
<dbReference type="PATRIC" id="fig|1653476.3.peg.924"/>
<dbReference type="CDD" id="cd01900">
    <property type="entry name" value="YchF"/>
    <property type="match status" value="1"/>
</dbReference>
<dbReference type="Pfam" id="PF06071">
    <property type="entry name" value="YchF-GTPase_C"/>
    <property type="match status" value="1"/>
</dbReference>
<reference evidence="10 11" key="1">
    <citation type="journal article" date="2016" name="Int. J. Syst. Evol. Microbiol.">
        <title>Caldimicrobium thiodismutans sp. nov., a sulfur-disproportionating bacterium isolated from a hot spring, and emended description of the genus Caldimicrobium.</title>
        <authorList>
            <person name="Kojima H."/>
            <person name="Umezawa K."/>
            <person name="Fukui M."/>
        </authorList>
    </citation>
    <scope>NUCLEOTIDE SEQUENCE [LARGE SCALE GENOMIC DNA]</scope>
    <source>
        <strain evidence="10 11">TF1</strain>
    </source>
</reference>
<dbReference type="STRING" id="1653476.THC_0890"/>
<feature type="coiled-coil region" evidence="7">
    <location>
        <begin position="131"/>
        <end position="158"/>
    </location>
</feature>
<sequence length="369" mass="41222">MNLKVGLVGLPNVGKSTIFNALLQKAKAEVANYPFCTIEPNMGIVSIPDERLNEIAKKEGSAKITPAFIEFVDIAGLVKGASKGEGLGNQFLSHIRSVSAIAQTLRCFEEEDIVHVEGEVNPLRDAEIIELELILADLQTIERRMEKAVKQAKSDKNALFEIAVLEKAKAHLEEMRILRHSISDFTLEELNFLEKTLFLLTLKPIMYIANIGEEDLVNPQGNKHFRALKAKAEIEGIPIIALCGKVEAELSSLTENEREEFLKAFGLKEPGLYQMIREGFSLLNLITFFTAGPKEARAWTIKRATTAKEAAGVIHSDIERGFISAEVISFEDYKKAPNFQKAKELGLLRLEGRDYILEDGDIVYFRFNV</sequence>
<dbReference type="GO" id="GO:0046872">
    <property type="term" value="F:metal ion binding"/>
    <property type="evidence" value="ECO:0007669"/>
    <property type="project" value="UniProtKB-KW"/>
</dbReference>
<dbReference type="InterPro" id="IPR023192">
    <property type="entry name" value="TGS-like_dom_sf"/>
</dbReference>
<dbReference type="HAMAP" id="MF_00944">
    <property type="entry name" value="YchF_OLA1_ATPase"/>
    <property type="match status" value="1"/>
</dbReference>
<feature type="domain" description="TGS" evidence="9">
    <location>
        <begin position="284"/>
        <end position="367"/>
    </location>
</feature>
<dbReference type="InterPro" id="IPR013029">
    <property type="entry name" value="YchF_C"/>
</dbReference>
<dbReference type="InterPro" id="IPR004095">
    <property type="entry name" value="TGS"/>
</dbReference>
<evidence type="ECO:0000256" key="5">
    <source>
        <dbReference type="ARBA" id="ARBA00022842"/>
    </source>
</evidence>
<keyword evidence="5" id="KW-0460">Magnesium</keyword>
<dbReference type="PIRSF" id="PIRSF006641">
    <property type="entry name" value="CHP00092"/>
    <property type="match status" value="1"/>
</dbReference>
<dbReference type="Pfam" id="PF01926">
    <property type="entry name" value="MMR_HSR1"/>
    <property type="match status" value="1"/>
</dbReference>
<dbReference type="PANTHER" id="PTHR23305:SF18">
    <property type="entry name" value="OBG-TYPE G DOMAIN-CONTAINING PROTEIN"/>
    <property type="match status" value="1"/>
</dbReference>
<dbReference type="InterPro" id="IPR031167">
    <property type="entry name" value="G_OBG"/>
</dbReference>
<dbReference type="GO" id="GO:0005525">
    <property type="term" value="F:GTP binding"/>
    <property type="evidence" value="ECO:0007669"/>
    <property type="project" value="InterPro"/>
</dbReference>
<keyword evidence="7" id="KW-0175">Coiled coil</keyword>
<feature type="domain" description="OBG-type G" evidence="8">
    <location>
        <begin position="3"/>
        <end position="262"/>
    </location>
</feature>
<dbReference type="PROSITE" id="PS51880">
    <property type="entry name" value="TGS"/>
    <property type="match status" value="1"/>
</dbReference>
<comment type="cofactor">
    <cofactor evidence="1">
        <name>Mg(2+)</name>
        <dbReference type="ChEBI" id="CHEBI:18420"/>
    </cofactor>
</comment>
<dbReference type="FunFam" id="3.10.20.30:FF:000001">
    <property type="entry name" value="Ribosome-binding ATPase YchF"/>
    <property type="match status" value="1"/>
</dbReference>
<evidence type="ECO:0000259" key="8">
    <source>
        <dbReference type="PROSITE" id="PS51710"/>
    </source>
</evidence>